<dbReference type="InterPro" id="IPR016032">
    <property type="entry name" value="Sig_transdc_resp-reg_C-effctor"/>
</dbReference>
<feature type="DNA-binding region" description="OmpR/PhoB-type" evidence="3">
    <location>
        <begin position="1"/>
        <end position="98"/>
    </location>
</feature>
<dbReference type="EMBL" id="CP031598">
    <property type="protein sequence ID" value="QEW27265.1"/>
    <property type="molecule type" value="Genomic_DNA"/>
</dbReference>
<dbReference type="InterPro" id="IPR001867">
    <property type="entry name" value="OmpR/PhoB-type_DNA-bd"/>
</dbReference>
<dbReference type="SMART" id="SM00862">
    <property type="entry name" value="Trans_reg_C"/>
    <property type="match status" value="1"/>
</dbReference>
<evidence type="ECO:0000313" key="8">
    <source>
        <dbReference type="Proteomes" id="UP000325785"/>
    </source>
</evidence>
<dbReference type="GO" id="GO:0000160">
    <property type="term" value="P:phosphorelay signal transduction system"/>
    <property type="evidence" value="ECO:0007669"/>
    <property type="project" value="InterPro"/>
</dbReference>
<dbReference type="InterPro" id="IPR036388">
    <property type="entry name" value="WH-like_DNA-bd_sf"/>
</dbReference>
<dbReference type="InterPro" id="IPR000073">
    <property type="entry name" value="AB_hydrolase_1"/>
</dbReference>
<dbReference type="GO" id="GO:0003677">
    <property type="term" value="F:DNA binding"/>
    <property type="evidence" value="ECO:0007669"/>
    <property type="project" value="UniProtKB-UniRule"/>
</dbReference>
<gene>
    <name evidence="6" type="primary">cadC</name>
    <name evidence="6" type="ORF">RIdsm_03077</name>
    <name evidence="5" type="ORF">XM52_10190</name>
</gene>
<dbReference type="PROSITE" id="PS51755">
    <property type="entry name" value="OMPR_PHOB"/>
    <property type="match status" value="1"/>
</dbReference>
<protein>
    <submittedName>
        <fullName evidence="6">Transcriptional activator CadC</fullName>
    </submittedName>
</protein>
<evidence type="ECO:0000313" key="6">
    <source>
        <dbReference type="EMBL" id="QEW27265.1"/>
    </source>
</evidence>
<dbReference type="GO" id="GO:0016020">
    <property type="term" value="C:membrane"/>
    <property type="evidence" value="ECO:0007669"/>
    <property type="project" value="TreeGrafter"/>
</dbReference>
<dbReference type="Proteomes" id="UP000325785">
    <property type="component" value="Chromosome"/>
</dbReference>
<evidence type="ECO:0000313" key="7">
    <source>
        <dbReference type="Proteomes" id="UP000051401"/>
    </source>
</evidence>
<sequence>MIHRFAECTLDTGRHELCREGEVVHVEPQVFALLAVMAGSGGAVVSKDELVATVWNGLNVSDATISARINAARKAVGDDGSAQRVIRTLPKLGFQMVAPVEVEGGAPSRPVAAPAIRYTTSADGEVIAHAHHGAGPPLVRVGHWLSHLELDWDCPVWQPLMARLGEHFTLYRYDQRGTGLSTRATGNLSLDAFADDLAAVVEANGLSRVAIFAASQAVPVALRFAATHPEKVSRMALYGGYSVGRVYREAAPGEVDEETILGLIRAGWGREGSAFLNAFSALFMPDATPEQLKSFVRIQQQSVSAESAALLRQAVDRLVVEDDLVHVTAPVLLAHAREDAIHPFSQSQRMAARLPDARLMMLDTRNHVPLPQDESWEKLMQAVVSFCGGGDG</sequence>
<reference evidence="6 8" key="2">
    <citation type="submission" date="2018-08" db="EMBL/GenBank/DDBJ databases">
        <title>Genetic Globetrotter - A new plasmid hitch-hiking vast phylogenetic and geographic distances.</title>
        <authorList>
            <person name="Vollmers J."/>
            <person name="Petersen J."/>
        </authorList>
    </citation>
    <scope>NUCLEOTIDE SEQUENCE [LARGE SCALE GENOMIC DNA]</scope>
    <source>
        <strain evidence="6 8">DSM 26383</strain>
    </source>
</reference>
<evidence type="ECO:0000256" key="2">
    <source>
        <dbReference type="ARBA" id="ARBA00023125"/>
    </source>
</evidence>
<keyword evidence="1" id="KW-0378">Hydrolase</keyword>
<dbReference type="PANTHER" id="PTHR43798">
    <property type="entry name" value="MONOACYLGLYCEROL LIPASE"/>
    <property type="match status" value="1"/>
</dbReference>
<dbReference type="GO" id="GO:0016787">
    <property type="term" value="F:hydrolase activity"/>
    <property type="evidence" value="ECO:0007669"/>
    <property type="project" value="UniProtKB-KW"/>
</dbReference>
<dbReference type="KEGG" id="rid:RIdsm_03077"/>
<dbReference type="SUPFAM" id="SSF53474">
    <property type="entry name" value="alpha/beta-Hydrolases"/>
    <property type="match status" value="1"/>
</dbReference>
<reference evidence="5 7" key="1">
    <citation type="submission" date="2015-04" db="EMBL/GenBank/DDBJ databases">
        <title>The draft genome sequence of Roseovarius indicus B108T.</title>
        <authorList>
            <person name="Li G."/>
            <person name="Lai Q."/>
            <person name="Shao Z."/>
            <person name="Yan P."/>
        </authorList>
    </citation>
    <scope>NUCLEOTIDE SEQUENCE [LARGE SCALE GENOMIC DNA]</scope>
    <source>
        <strain evidence="5 7">B108</strain>
    </source>
</reference>
<dbReference type="Gene3D" id="3.40.50.1820">
    <property type="entry name" value="alpha/beta hydrolase"/>
    <property type="match status" value="1"/>
</dbReference>
<organism evidence="5 7">
    <name type="scientific">Roseovarius indicus</name>
    <dbReference type="NCBI Taxonomy" id="540747"/>
    <lineage>
        <taxon>Bacteria</taxon>
        <taxon>Pseudomonadati</taxon>
        <taxon>Pseudomonadota</taxon>
        <taxon>Alphaproteobacteria</taxon>
        <taxon>Rhodobacterales</taxon>
        <taxon>Roseobacteraceae</taxon>
        <taxon>Roseovarius</taxon>
    </lineage>
</organism>
<evidence type="ECO:0000313" key="5">
    <source>
        <dbReference type="EMBL" id="KRS17920.1"/>
    </source>
</evidence>
<dbReference type="Pfam" id="PF00486">
    <property type="entry name" value="Trans_reg_C"/>
    <property type="match status" value="1"/>
</dbReference>
<dbReference type="AlphaFoldDB" id="A0A0T5P9S4"/>
<dbReference type="SUPFAM" id="SSF46894">
    <property type="entry name" value="C-terminal effector domain of the bipartite response regulators"/>
    <property type="match status" value="1"/>
</dbReference>
<accession>A0A0T5P9S4</accession>
<dbReference type="GO" id="GO:0006355">
    <property type="term" value="P:regulation of DNA-templated transcription"/>
    <property type="evidence" value="ECO:0007669"/>
    <property type="project" value="InterPro"/>
</dbReference>
<dbReference type="EMBL" id="LAXI01000005">
    <property type="protein sequence ID" value="KRS17920.1"/>
    <property type="molecule type" value="Genomic_DNA"/>
</dbReference>
<keyword evidence="7" id="KW-1185">Reference proteome</keyword>
<dbReference type="Pfam" id="PF00561">
    <property type="entry name" value="Abhydrolase_1"/>
    <property type="match status" value="1"/>
</dbReference>
<dbReference type="InterPro" id="IPR029058">
    <property type="entry name" value="AB_hydrolase_fold"/>
</dbReference>
<keyword evidence="2 3" id="KW-0238">DNA-binding</keyword>
<evidence type="ECO:0000256" key="1">
    <source>
        <dbReference type="ARBA" id="ARBA00022801"/>
    </source>
</evidence>
<name>A0A0T5P9S4_9RHOB</name>
<evidence type="ECO:0000256" key="3">
    <source>
        <dbReference type="PROSITE-ProRule" id="PRU01091"/>
    </source>
</evidence>
<feature type="domain" description="OmpR/PhoB-type" evidence="4">
    <location>
        <begin position="1"/>
        <end position="98"/>
    </location>
</feature>
<dbReference type="Proteomes" id="UP000051401">
    <property type="component" value="Unassembled WGS sequence"/>
</dbReference>
<dbReference type="CDD" id="cd00383">
    <property type="entry name" value="trans_reg_C"/>
    <property type="match status" value="1"/>
</dbReference>
<evidence type="ECO:0000259" key="4">
    <source>
        <dbReference type="PROSITE" id="PS51755"/>
    </source>
</evidence>
<dbReference type="PATRIC" id="fig|540747.5.peg.4964"/>
<proteinExistence type="predicted"/>
<dbReference type="InterPro" id="IPR050266">
    <property type="entry name" value="AB_hydrolase_sf"/>
</dbReference>
<dbReference type="RefSeq" id="WP_074939814.1">
    <property type="nucleotide sequence ID" value="NZ_CP031598.1"/>
</dbReference>
<dbReference type="PANTHER" id="PTHR43798:SF31">
    <property type="entry name" value="AB HYDROLASE SUPERFAMILY PROTEIN YCLE"/>
    <property type="match status" value="1"/>
</dbReference>
<dbReference type="STRING" id="540747.SAMN04488031_101268"/>
<dbReference type="Gene3D" id="1.10.10.10">
    <property type="entry name" value="Winged helix-like DNA-binding domain superfamily/Winged helix DNA-binding domain"/>
    <property type="match status" value="1"/>
</dbReference>